<dbReference type="GO" id="GO:0016301">
    <property type="term" value="F:kinase activity"/>
    <property type="evidence" value="ECO:0007669"/>
    <property type="project" value="UniProtKB-KW"/>
</dbReference>
<protein>
    <recommendedName>
        <fullName evidence="4">2-amino-4-hydroxy-6-hydroxymethyldihydropteridine pyrophosphokinase</fullName>
        <ecNumber evidence="3">2.7.6.3</ecNumber>
    </recommendedName>
    <alternativeName>
        <fullName evidence="11">6-hydroxymethyl-7,8-dihydropterin pyrophosphokinase</fullName>
    </alternativeName>
    <alternativeName>
        <fullName evidence="12">7,8-dihydro-6-hydroxymethylpterin-pyrophosphokinase</fullName>
    </alternativeName>
</protein>
<dbReference type="InterPro" id="IPR035907">
    <property type="entry name" value="Hppk_sf"/>
</dbReference>
<dbReference type="GO" id="GO:0005524">
    <property type="term" value="F:ATP binding"/>
    <property type="evidence" value="ECO:0007669"/>
    <property type="project" value="UniProtKB-KW"/>
</dbReference>
<evidence type="ECO:0000256" key="1">
    <source>
        <dbReference type="ARBA" id="ARBA00005051"/>
    </source>
</evidence>
<evidence type="ECO:0000256" key="5">
    <source>
        <dbReference type="ARBA" id="ARBA00022679"/>
    </source>
</evidence>
<dbReference type="PROSITE" id="PS00794">
    <property type="entry name" value="HPPK"/>
    <property type="match status" value="1"/>
</dbReference>
<dbReference type="OrthoDB" id="9808041at2"/>
<accession>A0A4R2PX14</accession>
<keyword evidence="7 14" id="KW-0418">Kinase</keyword>
<evidence type="ECO:0000313" key="14">
    <source>
        <dbReference type="EMBL" id="TCP40547.1"/>
    </source>
</evidence>
<dbReference type="GO" id="GO:0003848">
    <property type="term" value="F:2-amino-4-hydroxy-6-hydroxymethyldihydropteridine diphosphokinase activity"/>
    <property type="evidence" value="ECO:0007669"/>
    <property type="project" value="UniProtKB-EC"/>
</dbReference>
<dbReference type="AlphaFoldDB" id="A0A4R2PX14"/>
<comment type="caution">
    <text evidence="14">The sequence shown here is derived from an EMBL/GenBank/DDBJ whole genome shotgun (WGS) entry which is preliminary data.</text>
</comment>
<proteinExistence type="inferred from homology"/>
<dbReference type="GO" id="GO:0046654">
    <property type="term" value="P:tetrahydrofolate biosynthetic process"/>
    <property type="evidence" value="ECO:0007669"/>
    <property type="project" value="UniProtKB-UniPathway"/>
</dbReference>
<dbReference type="PANTHER" id="PTHR43071:SF1">
    <property type="entry name" value="2-AMINO-4-HYDROXY-6-HYDROXYMETHYLDIHYDROPTERIDINE PYROPHOSPHOKINASE"/>
    <property type="match status" value="1"/>
</dbReference>
<dbReference type="InterPro" id="IPR000550">
    <property type="entry name" value="Hppk"/>
</dbReference>
<evidence type="ECO:0000256" key="6">
    <source>
        <dbReference type="ARBA" id="ARBA00022741"/>
    </source>
</evidence>
<sequence length="212" mass="22834">MPQPLNYAKTSPKGQVALGSNVAARGRSLSGTLAAALESLDCESLRVTRISRFFRTPCWPPGAGPDFVNAAAEIETALPPEAVLERLHAVEAAFGRERGARWAARTLDLDLVAMGNLVLPDAATQTRWRDLPPEAQARDAPGELILPHPRLQDRAFVLVPLAEIAPDWRHPILWQSVAEMLAALPEAEKAAISPVSGPWSGLSALVKAFETQ</sequence>
<comment type="pathway">
    <text evidence="1">Cofactor biosynthesis; tetrahydrofolate biosynthesis; 2-amino-4-hydroxy-6-hydroxymethyl-7,8-dihydropteridine diphosphate from 7,8-dihydroneopterin triphosphate: step 4/4.</text>
</comment>
<evidence type="ECO:0000256" key="4">
    <source>
        <dbReference type="ARBA" id="ARBA00016218"/>
    </source>
</evidence>
<comment type="function">
    <text evidence="10">Catalyzes the transfer of pyrophosphate from adenosine triphosphate (ATP) to 6-hydroxymethyl-7,8-dihydropterin, an enzymatic step in folate biosynthesis pathway.</text>
</comment>
<dbReference type="CDD" id="cd00483">
    <property type="entry name" value="HPPK"/>
    <property type="match status" value="1"/>
</dbReference>
<feature type="domain" description="7,8-dihydro-6-hydroxymethylpterin-pyrophosphokinase" evidence="13">
    <location>
        <begin position="101"/>
        <end position="112"/>
    </location>
</feature>
<keyword evidence="9" id="KW-0289">Folate biosynthesis</keyword>
<dbReference type="PANTHER" id="PTHR43071">
    <property type="entry name" value="2-AMINO-4-HYDROXY-6-HYDROXYMETHYLDIHYDROPTERIDINE PYROPHOSPHOKINASE"/>
    <property type="match status" value="1"/>
</dbReference>
<evidence type="ECO:0000256" key="7">
    <source>
        <dbReference type="ARBA" id="ARBA00022777"/>
    </source>
</evidence>
<dbReference type="GO" id="GO:0046656">
    <property type="term" value="P:folic acid biosynthetic process"/>
    <property type="evidence" value="ECO:0007669"/>
    <property type="project" value="UniProtKB-KW"/>
</dbReference>
<evidence type="ECO:0000256" key="3">
    <source>
        <dbReference type="ARBA" id="ARBA00013253"/>
    </source>
</evidence>
<evidence type="ECO:0000313" key="15">
    <source>
        <dbReference type="Proteomes" id="UP000294835"/>
    </source>
</evidence>
<evidence type="ECO:0000256" key="12">
    <source>
        <dbReference type="ARBA" id="ARBA00033413"/>
    </source>
</evidence>
<dbReference type="Pfam" id="PF01288">
    <property type="entry name" value="HPPK"/>
    <property type="match status" value="1"/>
</dbReference>
<gene>
    <name evidence="14" type="ORF">EV662_107158</name>
</gene>
<keyword evidence="15" id="KW-1185">Reference proteome</keyword>
<evidence type="ECO:0000259" key="13">
    <source>
        <dbReference type="PROSITE" id="PS00794"/>
    </source>
</evidence>
<dbReference type="Proteomes" id="UP000294835">
    <property type="component" value="Unassembled WGS sequence"/>
</dbReference>
<evidence type="ECO:0000256" key="2">
    <source>
        <dbReference type="ARBA" id="ARBA00005810"/>
    </source>
</evidence>
<keyword evidence="5" id="KW-0808">Transferase</keyword>
<dbReference type="SUPFAM" id="SSF55083">
    <property type="entry name" value="6-hydroxymethyl-7,8-dihydropterin pyrophosphokinase, HPPK"/>
    <property type="match status" value="1"/>
</dbReference>
<name>A0A4R2PX14_9RHOB</name>
<dbReference type="EMBL" id="SLXP01000007">
    <property type="protein sequence ID" value="TCP40547.1"/>
    <property type="molecule type" value="Genomic_DNA"/>
</dbReference>
<keyword evidence="8" id="KW-0067">ATP-binding</keyword>
<dbReference type="Gene3D" id="3.30.70.560">
    <property type="entry name" value="7,8-Dihydro-6-hydroxymethylpterin-pyrophosphokinase HPPK"/>
    <property type="match status" value="1"/>
</dbReference>
<evidence type="ECO:0000256" key="9">
    <source>
        <dbReference type="ARBA" id="ARBA00022909"/>
    </source>
</evidence>
<evidence type="ECO:0000256" key="8">
    <source>
        <dbReference type="ARBA" id="ARBA00022840"/>
    </source>
</evidence>
<dbReference type="EC" id="2.7.6.3" evidence="3"/>
<keyword evidence="6" id="KW-0547">Nucleotide-binding</keyword>
<comment type="similarity">
    <text evidence="2">Belongs to the HPPK family.</text>
</comment>
<dbReference type="UniPathway" id="UPA00077">
    <property type="reaction ID" value="UER00155"/>
</dbReference>
<evidence type="ECO:0000256" key="11">
    <source>
        <dbReference type="ARBA" id="ARBA00029766"/>
    </source>
</evidence>
<organism evidence="14 15">
    <name type="scientific">Rhodovulum marinum</name>
    <dbReference type="NCBI Taxonomy" id="320662"/>
    <lineage>
        <taxon>Bacteria</taxon>
        <taxon>Pseudomonadati</taxon>
        <taxon>Pseudomonadota</taxon>
        <taxon>Alphaproteobacteria</taxon>
        <taxon>Rhodobacterales</taxon>
        <taxon>Paracoccaceae</taxon>
        <taxon>Rhodovulum</taxon>
    </lineage>
</organism>
<dbReference type="NCBIfam" id="TIGR01498">
    <property type="entry name" value="folK"/>
    <property type="match status" value="1"/>
</dbReference>
<reference evidence="14 15" key="1">
    <citation type="submission" date="2019-03" db="EMBL/GenBank/DDBJ databases">
        <title>Genomic Encyclopedia of Type Strains, Phase IV (KMG-IV): sequencing the most valuable type-strain genomes for metagenomic binning, comparative biology and taxonomic classification.</title>
        <authorList>
            <person name="Goeker M."/>
        </authorList>
    </citation>
    <scope>NUCLEOTIDE SEQUENCE [LARGE SCALE GENOMIC DNA]</scope>
    <source>
        <strain evidence="14 15">DSM 18063</strain>
    </source>
</reference>
<evidence type="ECO:0000256" key="10">
    <source>
        <dbReference type="ARBA" id="ARBA00029409"/>
    </source>
</evidence>